<dbReference type="InterPro" id="IPR018116">
    <property type="entry name" value="Somatotropin_CS"/>
</dbReference>
<dbReference type="Proteomes" id="UP000028990">
    <property type="component" value="Unassembled WGS sequence"/>
</dbReference>
<dbReference type="GO" id="GO:0005615">
    <property type="term" value="C:extracellular space"/>
    <property type="evidence" value="ECO:0007669"/>
    <property type="project" value="TreeGrafter"/>
</dbReference>
<sequence>MPTIITCHTVIIPTPAGGEAARLMQHKDIINAVIRLLHSWNEPLEYLAQEAHLPKFNHSLSCQAEIIADENHQLQEITSQIANQFFDPKIAKYVDYALWPGHQSFKSFEEQTRPLAVYNTLRCLFNDTKRINNLLQFLKCQESTDNSCKSHLRSF</sequence>
<dbReference type="Pfam" id="PF00103">
    <property type="entry name" value="Hormone_1"/>
    <property type="match status" value="1"/>
</dbReference>
<dbReference type="InterPro" id="IPR009079">
    <property type="entry name" value="4_helix_cytokine-like_core"/>
</dbReference>
<comment type="function">
    <text evidence="6">Prolactin acts primarily on the mammary gland by promoting lactation.</text>
</comment>
<keyword evidence="12" id="KW-1185">Reference proteome</keyword>
<organism evidence="11 12">
    <name type="scientific">Fukomys damarensis</name>
    <name type="common">Damaraland mole rat</name>
    <name type="synonym">Cryptomys damarensis</name>
    <dbReference type="NCBI Taxonomy" id="885580"/>
    <lineage>
        <taxon>Eukaryota</taxon>
        <taxon>Metazoa</taxon>
        <taxon>Chordata</taxon>
        <taxon>Craniata</taxon>
        <taxon>Vertebrata</taxon>
        <taxon>Euteleostomi</taxon>
        <taxon>Mammalia</taxon>
        <taxon>Eutheria</taxon>
        <taxon>Euarchontoglires</taxon>
        <taxon>Glires</taxon>
        <taxon>Rodentia</taxon>
        <taxon>Hystricomorpha</taxon>
        <taxon>Bathyergidae</taxon>
        <taxon>Fukomys</taxon>
    </lineage>
</organism>
<evidence type="ECO:0000256" key="1">
    <source>
        <dbReference type="ARBA" id="ARBA00004613"/>
    </source>
</evidence>
<keyword evidence="4 10" id="KW-0372">Hormone</keyword>
<gene>
    <name evidence="11" type="ORF">H920_10424</name>
</gene>
<dbReference type="SUPFAM" id="SSF47266">
    <property type="entry name" value="4-helical cytokines"/>
    <property type="match status" value="1"/>
</dbReference>
<dbReference type="GO" id="GO:0046427">
    <property type="term" value="P:positive regulation of receptor signaling pathway via JAK-STAT"/>
    <property type="evidence" value="ECO:0007669"/>
    <property type="project" value="TreeGrafter"/>
</dbReference>
<dbReference type="GO" id="GO:0031667">
    <property type="term" value="P:response to nutrient levels"/>
    <property type="evidence" value="ECO:0007669"/>
    <property type="project" value="TreeGrafter"/>
</dbReference>
<dbReference type="GO" id="GO:0005179">
    <property type="term" value="F:hormone activity"/>
    <property type="evidence" value="ECO:0007669"/>
    <property type="project" value="UniProtKB-KW"/>
</dbReference>
<accession>A0A091DDA5</accession>
<comment type="subunit">
    <text evidence="7">Interacts with PRLR.</text>
</comment>
<dbReference type="PANTHER" id="PTHR11417:SF5">
    <property type="entry name" value="PROLACTIN"/>
    <property type="match status" value="1"/>
</dbReference>
<dbReference type="AlphaFoldDB" id="A0A091DDA5"/>
<evidence type="ECO:0000256" key="2">
    <source>
        <dbReference type="ARBA" id="ARBA00008474"/>
    </source>
</evidence>
<keyword evidence="9" id="KW-0421">Lactation</keyword>
<evidence type="ECO:0000313" key="12">
    <source>
        <dbReference type="Proteomes" id="UP000028990"/>
    </source>
</evidence>
<keyword evidence="3" id="KW-0964">Secreted</keyword>
<evidence type="ECO:0000256" key="8">
    <source>
        <dbReference type="ARBA" id="ARBA00041065"/>
    </source>
</evidence>
<dbReference type="STRING" id="885580.ENSFDAP00000009521"/>
<dbReference type="InterPro" id="IPR001400">
    <property type="entry name" value="Somatotropin/Prolactin"/>
</dbReference>
<dbReference type="GO" id="GO:0007595">
    <property type="term" value="P:lactation"/>
    <property type="evidence" value="ECO:0007669"/>
    <property type="project" value="UniProtKB-KW"/>
</dbReference>
<comment type="subcellular location">
    <subcellularLocation>
        <location evidence="1 10">Secreted</location>
    </subcellularLocation>
</comment>
<evidence type="ECO:0000256" key="3">
    <source>
        <dbReference type="ARBA" id="ARBA00022525"/>
    </source>
</evidence>
<reference evidence="11 12" key="1">
    <citation type="submission" date="2013-11" db="EMBL/GenBank/DDBJ databases">
        <title>The Damaraland mole rat (Fukomys damarensis) genome and evolution of African mole rats.</title>
        <authorList>
            <person name="Gladyshev V.N."/>
            <person name="Fang X."/>
        </authorList>
    </citation>
    <scope>NUCLEOTIDE SEQUENCE [LARGE SCALE GENOMIC DNA]</scope>
    <source>
        <tissue evidence="11">Liver</tissue>
    </source>
</reference>
<evidence type="ECO:0000256" key="4">
    <source>
        <dbReference type="ARBA" id="ARBA00022702"/>
    </source>
</evidence>
<evidence type="ECO:0000256" key="10">
    <source>
        <dbReference type="RuleBase" id="RU003618"/>
    </source>
</evidence>
<dbReference type="eggNOG" id="ENOG502QYU3">
    <property type="taxonomic scope" value="Eukaryota"/>
</dbReference>
<evidence type="ECO:0000256" key="7">
    <source>
        <dbReference type="ARBA" id="ARBA00038619"/>
    </source>
</evidence>
<comment type="similarity">
    <text evidence="2 10">Belongs to the somatotropin/prolactin family.</text>
</comment>
<name>A0A091DDA5_FUKDA</name>
<dbReference type="PROSITE" id="PS00266">
    <property type="entry name" value="SOMATOTROPIN_1"/>
    <property type="match status" value="1"/>
</dbReference>
<evidence type="ECO:0000313" key="11">
    <source>
        <dbReference type="EMBL" id="KFO28200.1"/>
    </source>
</evidence>
<proteinExistence type="inferred from homology"/>
<dbReference type="Gene3D" id="1.20.1250.10">
    <property type="match status" value="1"/>
</dbReference>
<dbReference type="PROSITE" id="PS00338">
    <property type="entry name" value="SOMATOTROPIN_2"/>
    <property type="match status" value="1"/>
</dbReference>
<keyword evidence="5" id="KW-1015">Disulfide bond</keyword>
<evidence type="ECO:0000256" key="5">
    <source>
        <dbReference type="ARBA" id="ARBA00023157"/>
    </source>
</evidence>
<evidence type="ECO:0000256" key="9">
    <source>
        <dbReference type="ARBA" id="ARBA00043262"/>
    </source>
</evidence>
<dbReference type="PRINTS" id="PR00836">
    <property type="entry name" value="SOMATOTROPIN"/>
</dbReference>
<dbReference type="GO" id="GO:0008284">
    <property type="term" value="P:positive regulation of cell population proliferation"/>
    <property type="evidence" value="ECO:0007669"/>
    <property type="project" value="TreeGrafter"/>
</dbReference>
<dbReference type="PANTHER" id="PTHR11417">
    <property type="entry name" value="SOMATOTROPIN,PROLACTIN"/>
    <property type="match status" value="1"/>
</dbReference>
<evidence type="ECO:0000256" key="6">
    <source>
        <dbReference type="ARBA" id="ARBA00037239"/>
    </source>
</evidence>
<dbReference type="EMBL" id="KN122802">
    <property type="protein sequence ID" value="KFO28200.1"/>
    <property type="molecule type" value="Genomic_DNA"/>
</dbReference>
<protein>
    <recommendedName>
        <fullName evidence="8">Prolactin</fullName>
    </recommendedName>
</protein>